<proteinExistence type="predicted"/>
<organism evidence="2 3">
    <name type="scientific">Eumeta variegata</name>
    <name type="common">Bagworm moth</name>
    <name type="synonym">Eumeta japonica</name>
    <dbReference type="NCBI Taxonomy" id="151549"/>
    <lineage>
        <taxon>Eukaryota</taxon>
        <taxon>Metazoa</taxon>
        <taxon>Ecdysozoa</taxon>
        <taxon>Arthropoda</taxon>
        <taxon>Hexapoda</taxon>
        <taxon>Insecta</taxon>
        <taxon>Pterygota</taxon>
        <taxon>Neoptera</taxon>
        <taxon>Endopterygota</taxon>
        <taxon>Lepidoptera</taxon>
        <taxon>Glossata</taxon>
        <taxon>Ditrysia</taxon>
        <taxon>Tineoidea</taxon>
        <taxon>Psychidae</taxon>
        <taxon>Oiketicinae</taxon>
        <taxon>Eumeta</taxon>
    </lineage>
</organism>
<feature type="compositionally biased region" description="Basic and acidic residues" evidence="1">
    <location>
        <begin position="1"/>
        <end position="15"/>
    </location>
</feature>
<reference evidence="2 3" key="1">
    <citation type="journal article" date="2019" name="Commun. Biol.">
        <title>The bagworm genome reveals a unique fibroin gene that provides high tensile strength.</title>
        <authorList>
            <person name="Kono N."/>
            <person name="Nakamura H."/>
            <person name="Ohtoshi R."/>
            <person name="Tomita M."/>
            <person name="Numata K."/>
            <person name="Arakawa K."/>
        </authorList>
    </citation>
    <scope>NUCLEOTIDE SEQUENCE [LARGE SCALE GENOMIC DNA]</scope>
</reference>
<gene>
    <name evidence="2" type="ORF">EVAR_13981_1</name>
</gene>
<comment type="caution">
    <text evidence="2">The sequence shown here is derived from an EMBL/GenBank/DDBJ whole genome shotgun (WGS) entry which is preliminary data.</text>
</comment>
<keyword evidence="3" id="KW-1185">Reference proteome</keyword>
<feature type="region of interest" description="Disordered" evidence="1">
    <location>
        <begin position="1"/>
        <end position="46"/>
    </location>
</feature>
<evidence type="ECO:0000313" key="2">
    <source>
        <dbReference type="EMBL" id="GBP22700.1"/>
    </source>
</evidence>
<feature type="region of interest" description="Disordered" evidence="1">
    <location>
        <begin position="60"/>
        <end position="148"/>
    </location>
</feature>
<feature type="compositionally biased region" description="Gly residues" evidence="1">
    <location>
        <begin position="27"/>
        <end position="37"/>
    </location>
</feature>
<dbReference type="EMBL" id="BGZK01000142">
    <property type="protein sequence ID" value="GBP22700.1"/>
    <property type="molecule type" value="Genomic_DNA"/>
</dbReference>
<dbReference type="AlphaFoldDB" id="A0A4C1U9C8"/>
<dbReference type="Proteomes" id="UP000299102">
    <property type="component" value="Unassembled WGS sequence"/>
</dbReference>
<name>A0A4C1U9C8_EUMVA</name>
<feature type="compositionally biased region" description="Basic residues" evidence="1">
    <location>
        <begin position="67"/>
        <end position="77"/>
    </location>
</feature>
<evidence type="ECO:0000256" key="1">
    <source>
        <dbReference type="SAM" id="MobiDB-lite"/>
    </source>
</evidence>
<feature type="compositionally biased region" description="Basic residues" evidence="1">
    <location>
        <begin position="98"/>
        <end position="148"/>
    </location>
</feature>
<evidence type="ECO:0000313" key="3">
    <source>
        <dbReference type="Proteomes" id="UP000299102"/>
    </source>
</evidence>
<sequence length="174" mass="19441">MEEQPRADNVEENRASIDGTEPAAALAGGGSDAGGSGRDCPDGDTLPRDAILLILDGSRFMDGCRGSRGRHRRRGGRMARDASDTSGTSSSDSDRSRSRSRGRRSRSRSRGGRSRSRSRGRSRCRSRRRSRSRSRGGKCKSHHKKKLHFKCKNKWGKFKPKFKGHHGRKFMVWV</sequence>
<protein>
    <submittedName>
        <fullName evidence="2">Uncharacterized protein</fullName>
    </submittedName>
</protein>
<accession>A0A4C1U9C8</accession>